<reference evidence="3" key="1">
    <citation type="journal article" date="2020" name="bioRxiv">
        <title>Chromosome-level reference genome of the European wasp spider Argiope bruennichi: a resource for studies on range expansion and evolutionary adaptation.</title>
        <authorList>
            <person name="Sheffer M.M."/>
            <person name="Hoppe A."/>
            <person name="Krehenwinkel H."/>
            <person name="Uhl G."/>
            <person name="Kuss A.W."/>
            <person name="Jensen L."/>
            <person name="Jensen C."/>
            <person name="Gillespie R.G."/>
            <person name="Hoff K.J."/>
            <person name="Prost S."/>
        </authorList>
    </citation>
    <scope>NUCLEOTIDE SEQUENCE</scope>
</reference>
<evidence type="ECO:0000313" key="4">
    <source>
        <dbReference type="Proteomes" id="UP000807504"/>
    </source>
</evidence>
<keyword evidence="1" id="KW-0812">Transmembrane</keyword>
<dbReference type="Pfam" id="PF22486">
    <property type="entry name" value="MATH_2"/>
    <property type="match status" value="1"/>
</dbReference>
<comment type="caution">
    <text evidence="3">The sequence shown here is derived from an EMBL/GenBank/DDBJ whole genome shotgun (WGS) entry which is preliminary data.</text>
</comment>
<dbReference type="InterPro" id="IPR002083">
    <property type="entry name" value="MATH/TRAF_dom"/>
</dbReference>
<dbReference type="PANTHER" id="PTHR46162:SF2">
    <property type="entry name" value="ANKYRIN REPEAT-CONTAINING PROTEIN-RELATED"/>
    <property type="match status" value="1"/>
</dbReference>
<dbReference type="PANTHER" id="PTHR46162">
    <property type="entry name" value="TRAF-LIKE FAMILY PROTEIN"/>
    <property type="match status" value="1"/>
</dbReference>
<dbReference type="Proteomes" id="UP000807504">
    <property type="component" value="Unassembled WGS sequence"/>
</dbReference>
<reference evidence="3" key="2">
    <citation type="submission" date="2020-06" db="EMBL/GenBank/DDBJ databases">
        <authorList>
            <person name="Sheffer M."/>
        </authorList>
    </citation>
    <scope>NUCLEOTIDE SEQUENCE</scope>
</reference>
<dbReference type="Gene3D" id="2.60.210.10">
    <property type="entry name" value="Apoptosis, Tumor Necrosis Factor Receptor Associated Protein 2, Chain A"/>
    <property type="match status" value="2"/>
</dbReference>
<feature type="transmembrane region" description="Helical" evidence="1">
    <location>
        <begin position="95"/>
        <end position="118"/>
    </location>
</feature>
<dbReference type="AlphaFoldDB" id="A0A8T0FP68"/>
<keyword evidence="4" id="KW-1185">Reference proteome</keyword>
<sequence length="676" mass="77772">MPELCNDLKPRYDCFADRAVECKMELAKDANQVKQIIADTCTEGTILNKLVKKEKKCFQDAFMDQKCSDPIVAVLNGASNFKEIVLKNKEACNVIFSNFATIMDVLSFALAFLSWWLYGDKLLQKEEFTHFWIIENYPYCRLKKCEPISSPVFSIGETAWHFRIDSTLESDGNYYFSLYLVREMNDNGPDSIDVEFEASIWDSELGNKIQKSTKHSFWRGAGYGWPKLTKRQDLWNQDKDNPFEAAYVLNVKSTMKVSNNILPSKQVCIARTKIEMYYISFVWAIERFTTLLPTAMKTIRIKPPLTNGPWISLVIFVKDAVSSEVKIQIKITHHNKQMKCAACKISLLGAKGEPLMSFNDTIVENKLWEFPLFLTKEMLMTRRNIFLPDEHYPYCGQKICEPLSSPVFNIGESSWHFRLDSRLQTDGDHYFSLYLVREMDDRGQDIIEVDFEVMLLNSNPFQPRNKVQKAAIYSFRSGAGYGWSKFAKRKEILSRDNPFELGYVLIVNSTMKVSKSLLPFKSSCLGRTIIEINALAFKWIIEGFSEVLPNEMKTIRIKPASPDGPWMFLAFFVTDEVPSDVKIHIQVIQHNKPVKCSVCTISVIDANKKLWTSFNDTIIGNKLWEFSLSQTKDKLMTEKVMYLPNDELSLDFNCIVSAGIESEKMPLWQSGEIRST</sequence>
<protein>
    <recommendedName>
        <fullName evidence="2">MATH domain-containing protein</fullName>
    </recommendedName>
</protein>
<evidence type="ECO:0000313" key="3">
    <source>
        <dbReference type="EMBL" id="KAF8792362.1"/>
    </source>
</evidence>
<dbReference type="EMBL" id="JABXBU010000003">
    <property type="protein sequence ID" value="KAF8792362.1"/>
    <property type="molecule type" value="Genomic_DNA"/>
</dbReference>
<name>A0A8T0FP68_ARGBR</name>
<organism evidence="3 4">
    <name type="scientific">Argiope bruennichi</name>
    <name type="common">Wasp spider</name>
    <name type="synonym">Aranea bruennichi</name>
    <dbReference type="NCBI Taxonomy" id="94029"/>
    <lineage>
        <taxon>Eukaryota</taxon>
        <taxon>Metazoa</taxon>
        <taxon>Ecdysozoa</taxon>
        <taxon>Arthropoda</taxon>
        <taxon>Chelicerata</taxon>
        <taxon>Arachnida</taxon>
        <taxon>Araneae</taxon>
        <taxon>Araneomorphae</taxon>
        <taxon>Entelegynae</taxon>
        <taxon>Araneoidea</taxon>
        <taxon>Araneidae</taxon>
        <taxon>Argiope</taxon>
    </lineage>
</organism>
<proteinExistence type="predicted"/>
<feature type="domain" description="MATH" evidence="2">
    <location>
        <begin position="127"/>
        <end position="255"/>
    </location>
</feature>
<keyword evidence="1" id="KW-1133">Transmembrane helix</keyword>
<gene>
    <name evidence="3" type="ORF">HNY73_003966</name>
</gene>
<dbReference type="CDD" id="cd00121">
    <property type="entry name" value="MATH"/>
    <property type="match status" value="2"/>
</dbReference>
<keyword evidence="1" id="KW-0472">Membrane</keyword>
<dbReference type="Pfam" id="PF00917">
    <property type="entry name" value="MATH"/>
    <property type="match status" value="1"/>
</dbReference>
<evidence type="ECO:0000256" key="1">
    <source>
        <dbReference type="SAM" id="Phobius"/>
    </source>
</evidence>
<feature type="domain" description="MATH" evidence="2">
    <location>
        <begin position="382"/>
        <end position="511"/>
    </location>
</feature>
<dbReference type="SUPFAM" id="SSF49599">
    <property type="entry name" value="TRAF domain-like"/>
    <property type="match status" value="2"/>
</dbReference>
<evidence type="ECO:0000259" key="2">
    <source>
        <dbReference type="PROSITE" id="PS50144"/>
    </source>
</evidence>
<accession>A0A8T0FP68</accession>
<dbReference type="InterPro" id="IPR008974">
    <property type="entry name" value="TRAF-like"/>
</dbReference>
<dbReference type="PROSITE" id="PS50144">
    <property type="entry name" value="MATH"/>
    <property type="match status" value="2"/>
</dbReference>